<organism evidence="1 2">
    <name type="scientific">Candidatus Shapirobacteria bacterium GW2011_GWE1_38_10</name>
    <dbReference type="NCBI Taxonomy" id="1618488"/>
    <lineage>
        <taxon>Bacteria</taxon>
        <taxon>Candidatus Shapironibacteriota</taxon>
    </lineage>
</organism>
<dbReference type="EMBL" id="LBTX01000017">
    <property type="protein sequence ID" value="KKQ49237.1"/>
    <property type="molecule type" value="Genomic_DNA"/>
</dbReference>
<evidence type="ECO:0000313" key="1">
    <source>
        <dbReference type="EMBL" id="KKQ49237.1"/>
    </source>
</evidence>
<evidence type="ECO:0000313" key="2">
    <source>
        <dbReference type="Proteomes" id="UP000034231"/>
    </source>
</evidence>
<protein>
    <submittedName>
        <fullName evidence="1">Uncharacterized protein</fullName>
    </submittedName>
</protein>
<dbReference type="Proteomes" id="UP000034231">
    <property type="component" value="Unassembled WGS sequence"/>
</dbReference>
<gene>
    <name evidence="1" type="ORF">US68_C0017G0018</name>
</gene>
<name>A0A0G0I3W7_9BACT</name>
<dbReference type="AlphaFoldDB" id="A0A0G0I3W7"/>
<sequence>MSEVDCLSYKSIPTKPLREHPLGVEWRDTSQLRGENEVGIYVNQGHASVAKRGEVLSSEGFGQCSGVVLHNVDTGEAYLAHLSDWNLSESQYEEMNKLSKGKYKLLVLVGKESRVTKDSLMKKEISEFQERFRQTTQGGEIVSSTDIVVDSGDRHWSMAYDPKLKVAKVFTRKGNMVREYQ</sequence>
<accession>A0A0G0I3W7</accession>
<proteinExistence type="predicted"/>
<reference evidence="1 2" key="1">
    <citation type="journal article" date="2015" name="Nature">
        <title>rRNA introns, odd ribosomes, and small enigmatic genomes across a large radiation of phyla.</title>
        <authorList>
            <person name="Brown C.T."/>
            <person name="Hug L.A."/>
            <person name="Thomas B.C."/>
            <person name="Sharon I."/>
            <person name="Castelle C.J."/>
            <person name="Singh A."/>
            <person name="Wilkins M.J."/>
            <person name="Williams K.H."/>
            <person name="Banfield J.F."/>
        </authorList>
    </citation>
    <scope>NUCLEOTIDE SEQUENCE [LARGE SCALE GENOMIC DNA]</scope>
</reference>
<comment type="caution">
    <text evidence="1">The sequence shown here is derived from an EMBL/GenBank/DDBJ whole genome shotgun (WGS) entry which is preliminary data.</text>
</comment>